<proteinExistence type="inferred from homology"/>
<dbReference type="RefSeq" id="WP_158052705.1">
    <property type="nucleotide sequence ID" value="NZ_WBKB01000006.1"/>
</dbReference>
<reference evidence="5 6" key="1">
    <citation type="submission" date="2019-09" db="EMBL/GenBank/DDBJ databases">
        <title>Phylogeny of genus Pseudoclavibacter and closely related genus.</title>
        <authorList>
            <person name="Li Y."/>
        </authorList>
    </citation>
    <scope>NUCLEOTIDE SEQUENCE [LARGE SCALE GENOMIC DNA]</scope>
    <source>
        <strain evidence="5 6">KCTC 13959</strain>
    </source>
</reference>
<protein>
    <submittedName>
        <fullName evidence="5">Glycerate kinase</fullName>
    </submittedName>
</protein>
<evidence type="ECO:0000256" key="3">
    <source>
        <dbReference type="ARBA" id="ARBA00022777"/>
    </source>
</evidence>
<dbReference type="PANTHER" id="PTHR21599:SF0">
    <property type="entry name" value="GLYCERATE KINASE"/>
    <property type="match status" value="1"/>
</dbReference>
<dbReference type="Proteomes" id="UP000433493">
    <property type="component" value="Unassembled WGS sequence"/>
</dbReference>
<dbReference type="Pfam" id="PF02595">
    <property type="entry name" value="Gly_kinase"/>
    <property type="match status" value="1"/>
</dbReference>
<comment type="caution">
    <text evidence="5">The sequence shown here is derived from an EMBL/GenBank/DDBJ whole genome shotgun (WGS) entry which is preliminary data.</text>
</comment>
<dbReference type="EMBL" id="WBKB01000006">
    <property type="protein sequence ID" value="KAB1642250.1"/>
    <property type="molecule type" value="Genomic_DNA"/>
</dbReference>
<dbReference type="PIRSF" id="PIRSF006078">
    <property type="entry name" value="GlxK"/>
    <property type="match status" value="1"/>
</dbReference>
<dbReference type="InterPro" id="IPR004381">
    <property type="entry name" value="Glycerate_kinase"/>
</dbReference>
<gene>
    <name evidence="5" type="ORF">F8O05_10545</name>
</gene>
<dbReference type="AlphaFoldDB" id="A0A7J5B9J6"/>
<sequence length="372" mass="37361">MQRRIVIAPDSFKGTATASEVAAAIARGWRSVRPEDAIELLPMADGGEGTIDALEVSDPGSARVACTVRGPVGEPTSAELLRLSDDSWLVELAETSGIDKVAEVSRLTARLATTFGLGEAIRYATVQGAKRVLVALGSSASTDGGVGALMALGARFETAEGEPIPLGNAGLASIEHVDLSSIDLLPPEGIVALTDVTNPLLGPEGAAAVFGPQKGASPEDVREFDAGLAHLAEALGTSNAEVPGAGAAGGTGYGLLAIGAEIQAGALAIADAIDLPARIAEADLVITGEGSFDEQSLAGKVPSAVLNLAAESDVPVVVVAGRVAEGLVGSQFGPSQAHSLTELAGSDLAAMTETERWLDEAGAAAAREFGDA</sequence>
<keyword evidence="2 4" id="KW-0808">Transferase</keyword>
<comment type="similarity">
    <text evidence="1 4">Belongs to the glycerate kinase type-1 family.</text>
</comment>
<accession>A0A7J5B9J6</accession>
<evidence type="ECO:0000313" key="6">
    <source>
        <dbReference type="Proteomes" id="UP000433493"/>
    </source>
</evidence>
<keyword evidence="3 4" id="KW-0418">Kinase</keyword>
<keyword evidence="6" id="KW-1185">Reference proteome</keyword>
<dbReference type="GO" id="GO:0031388">
    <property type="term" value="P:organic acid phosphorylation"/>
    <property type="evidence" value="ECO:0007669"/>
    <property type="project" value="UniProtKB-UniRule"/>
</dbReference>
<dbReference type="InterPro" id="IPR036129">
    <property type="entry name" value="Glycerate_kinase_sf"/>
</dbReference>
<name>A0A7J5B9J6_9MICO</name>
<dbReference type="InterPro" id="IPR018197">
    <property type="entry name" value="Glycerate_kinase_RE-like"/>
</dbReference>
<dbReference type="SUPFAM" id="SSF110738">
    <property type="entry name" value="Glycerate kinase I"/>
    <property type="match status" value="1"/>
</dbReference>
<organism evidence="5 6">
    <name type="scientific">Gulosibacter chungangensis</name>
    <dbReference type="NCBI Taxonomy" id="979746"/>
    <lineage>
        <taxon>Bacteria</taxon>
        <taxon>Bacillati</taxon>
        <taxon>Actinomycetota</taxon>
        <taxon>Actinomycetes</taxon>
        <taxon>Micrococcales</taxon>
        <taxon>Microbacteriaceae</taxon>
        <taxon>Gulosibacter</taxon>
    </lineage>
</organism>
<dbReference type="OrthoDB" id="9774290at2"/>
<dbReference type="Gene3D" id="3.40.50.10350">
    <property type="entry name" value="Glycerate kinase, domain 1"/>
    <property type="match status" value="1"/>
</dbReference>
<dbReference type="NCBIfam" id="TIGR00045">
    <property type="entry name" value="glycerate kinase"/>
    <property type="match status" value="1"/>
</dbReference>
<dbReference type="InterPro" id="IPR018193">
    <property type="entry name" value="Glyc_kinase_flavodox-like_fold"/>
</dbReference>
<evidence type="ECO:0000256" key="4">
    <source>
        <dbReference type="PIRNR" id="PIRNR006078"/>
    </source>
</evidence>
<dbReference type="PANTHER" id="PTHR21599">
    <property type="entry name" value="GLYCERATE KINASE"/>
    <property type="match status" value="1"/>
</dbReference>
<dbReference type="Gene3D" id="3.90.1510.10">
    <property type="entry name" value="Glycerate kinase, domain 2"/>
    <property type="match status" value="1"/>
</dbReference>
<evidence type="ECO:0000313" key="5">
    <source>
        <dbReference type="EMBL" id="KAB1642250.1"/>
    </source>
</evidence>
<evidence type="ECO:0000256" key="2">
    <source>
        <dbReference type="ARBA" id="ARBA00022679"/>
    </source>
</evidence>
<evidence type="ECO:0000256" key="1">
    <source>
        <dbReference type="ARBA" id="ARBA00006284"/>
    </source>
</evidence>
<dbReference type="GO" id="GO:0008887">
    <property type="term" value="F:glycerate kinase activity"/>
    <property type="evidence" value="ECO:0007669"/>
    <property type="project" value="UniProtKB-UniRule"/>
</dbReference>